<dbReference type="Proteomes" id="UP000262621">
    <property type="component" value="Unassembled WGS sequence"/>
</dbReference>
<reference evidence="1 2" key="1">
    <citation type="submission" date="2018-08" db="EMBL/GenBank/DDBJ databases">
        <title>Verrucosispora craniellae sp. nov., isolated from a marine sponge in the South China Sea.</title>
        <authorList>
            <person name="Li L."/>
            <person name="Lin H.W."/>
        </authorList>
    </citation>
    <scope>NUCLEOTIDE SEQUENCE [LARGE SCALE GENOMIC DNA]</scope>
    <source>
        <strain evidence="1 2">LHW63014</strain>
    </source>
</reference>
<evidence type="ECO:0000313" key="2">
    <source>
        <dbReference type="Proteomes" id="UP000262621"/>
    </source>
</evidence>
<gene>
    <name evidence="1" type="ORF">D0Q02_15785</name>
</gene>
<name>A0A372FXV0_9ACTN</name>
<dbReference type="AlphaFoldDB" id="A0A372FXV0"/>
<protein>
    <submittedName>
        <fullName evidence="1">Uncharacterized protein</fullName>
    </submittedName>
</protein>
<evidence type="ECO:0000313" key="1">
    <source>
        <dbReference type="EMBL" id="RFS45563.1"/>
    </source>
</evidence>
<dbReference type="EMBL" id="QVFU01000015">
    <property type="protein sequence ID" value="RFS45563.1"/>
    <property type="molecule type" value="Genomic_DNA"/>
</dbReference>
<dbReference type="RefSeq" id="WP_117228754.1">
    <property type="nucleotide sequence ID" value="NZ_QVFU01000015.1"/>
</dbReference>
<accession>A0A372FXV0</accession>
<comment type="caution">
    <text evidence="1">The sequence shown here is derived from an EMBL/GenBank/DDBJ whole genome shotgun (WGS) entry which is preliminary data.</text>
</comment>
<proteinExistence type="predicted"/>
<keyword evidence="2" id="KW-1185">Reference proteome</keyword>
<sequence length="96" mass="10368">MSNDFLVQNSLAAELNAELRVVVQDIGVIIDDVNRVLATMPEAAQTDALSPWADLKNAWTGLYADMQMATGTALVASSNAHEAYKWGNSQSVRAML</sequence>
<organism evidence="1 2">
    <name type="scientific">Micromonospora craniellae</name>
    <dbReference type="NCBI Taxonomy" id="2294034"/>
    <lineage>
        <taxon>Bacteria</taxon>
        <taxon>Bacillati</taxon>
        <taxon>Actinomycetota</taxon>
        <taxon>Actinomycetes</taxon>
        <taxon>Micromonosporales</taxon>
        <taxon>Micromonosporaceae</taxon>
        <taxon>Micromonospora</taxon>
    </lineage>
</organism>